<feature type="compositionally biased region" description="Low complexity" evidence="5">
    <location>
        <begin position="243"/>
        <end position="260"/>
    </location>
</feature>
<organism evidence="7 8">
    <name type="scientific">Cytospora mali</name>
    <name type="common">Apple Valsa canker fungus</name>
    <name type="synonym">Valsa mali</name>
    <dbReference type="NCBI Taxonomy" id="578113"/>
    <lineage>
        <taxon>Eukaryota</taxon>
        <taxon>Fungi</taxon>
        <taxon>Dikarya</taxon>
        <taxon>Ascomycota</taxon>
        <taxon>Pezizomycotina</taxon>
        <taxon>Sordariomycetes</taxon>
        <taxon>Sordariomycetidae</taxon>
        <taxon>Diaporthales</taxon>
        <taxon>Cytosporaceae</taxon>
        <taxon>Cytospora</taxon>
    </lineage>
</organism>
<keyword evidence="4" id="KW-0539">Nucleus</keyword>
<evidence type="ECO:0000313" key="7">
    <source>
        <dbReference type="EMBL" id="KUI67523.1"/>
    </source>
</evidence>
<dbReference type="InterPro" id="IPR004827">
    <property type="entry name" value="bZIP"/>
</dbReference>
<dbReference type="CDD" id="cd14687">
    <property type="entry name" value="bZIP_ATF2"/>
    <property type="match status" value="1"/>
</dbReference>
<feature type="compositionally biased region" description="Basic and acidic residues" evidence="5">
    <location>
        <begin position="205"/>
        <end position="218"/>
    </location>
</feature>
<dbReference type="SUPFAM" id="SSF57959">
    <property type="entry name" value="Leucine zipper domain"/>
    <property type="match status" value="1"/>
</dbReference>
<dbReference type="InterPro" id="IPR051027">
    <property type="entry name" value="bZIP_transcription_factors"/>
</dbReference>
<dbReference type="PROSITE" id="PS50217">
    <property type="entry name" value="BZIP"/>
    <property type="match status" value="1"/>
</dbReference>
<evidence type="ECO:0000256" key="3">
    <source>
        <dbReference type="ARBA" id="ARBA00023163"/>
    </source>
</evidence>
<accession>A0A194VUC8</accession>
<feature type="compositionally biased region" description="Basic and acidic residues" evidence="5">
    <location>
        <begin position="159"/>
        <end position="170"/>
    </location>
</feature>
<dbReference type="EMBL" id="CM003100">
    <property type="protein sequence ID" value="KUI67523.1"/>
    <property type="molecule type" value="Genomic_DNA"/>
</dbReference>
<evidence type="ECO:0000256" key="4">
    <source>
        <dbReference type="ARBA" id="ARBA00023242"/>
    </source>
</evidence>
<dbReference type="GO" id="GO:0003700">
    <property type="term" value="F:DNA-binding transcription factor activity"/>
    <property type="evidence" value="ECO:0007669"/>
    <property type="project" value="InterPro"/>
</dbReference>
<proteinExistence type="predicted"/>
<dbReference type="Proteomes" id="UP000078559">
    <property type="component" value="Chromosome 3"/>
</dbReference>
<feature type="compositionally biased region" description="Polar residues" evidence="5">
    <location>
        <begin position="171"/>
        <end position="187"/>
    </location>
</feature>
<dbReference type="PANTHER" id="PTHR19304">
    <property type="entry name" value="CYCLIC-AMP RESPONSE ELEMENT BINDING PROTEIN"/>
    <property type="match status" value="1"/>
</dbReference>
<evidence type="ECO:0000259" key="6">
    <source>
        <dbReference type="PROSITE" id="PS50217"/>
    </source>
</evidence>
<feature type="compositionally biased region" description="Basic and acidic residues" evidence="5">
    <location>
        <begin position="262"/>
        <end position="271"/>
    </location>
</feature>
<evidence type="ECO:0000256" key="1">
    <source>
        <dbReference type="ARBA" id="ARBA00004123"/>
    </source>
</evidence>
<dbReference type="AlphaFoldDB" id="A0A194VUC8"/>
<dbReference type="Gene3D" id="1.20.5.170">
    <property type="match status" value="1"/>
</dbReference>
<keyword evidence="2" id="KW-0805">Transcription regulation</keyword>
<feature type="compositionally biased region" description="Polar residues" evidence="5">
    <location>
        <begin position="112"/>
        <end position="126"/>
    </location>
</feature>
<evidence type="ECO:0000313" key="8">
    <source>
        <dbReference type="Proteomes" id="UP000078559"/>
    </source>
</evidence>
<dbReference type="PROSITE" id="PS00036">
    <property type="entry name" value="BZIP_BASIC"/>
    <property type="match status" value="1"/>
</dbReference>
<evidence type="ECO:0000256" key="5">
    <source>
        <dbReference type="SAM" id="MobiDB-lite"/>
    </source>
</evidence>
<name>A0A194VUC8_CYTMA</name>
<feature type="domain" description="BZIP" evidence="6">
    <location>
        <begin position="232"/>
        <end position="295"/>
    </location>
</feature>
<feature type="compositionally biased region" description="Polar residues" evidence="5">
    <location>
        <begin position="223"/>
        <end position="233"/>
    </location>
</feature>
<comment type="subcellular location">
    <subcellularLocation>
        <location evidence="1">Nucleus</location>
    </subcellularLocation>
</comment>
<dbReference type="OrthoDB" id="295274at2759"/>
<protein>
    <submittedName>
        <fullName evidence="7">Transcription factor atf21</fullName>
    </submittedName>
</protein>
<evidence type="ECO:0000256" key="2">
    <source>
        <dbReference type="ARBA" id="ARBA00023015"/>
    </source>
</evidence>
<dbReference type="SMART" id="SM00338">
    <property type="entry name" value="BRLZ"/>
    <property type="match status" value="1"/>
</dbReference>
<gene>
    <name evidence="7" type="ORF">VM1G_03631</name>
</gene>
<dbReference type="InterPro" id="IPR046347">
    <property type="entry name" value="bZIP_sf"/>
</dbReference>
<feature type="region of interest" description="Disordered" evidence="5">
    <location>
        <begin position="88"/>
        <end position="278"/>
    </location>
</feature>
<keyword evidence="3" id="KW-0804">Transcription</keyword>
<reference evidence="7" key="1">
    <citation type="submission" date="2014-12" db="EMBL/GenBank/DDBJ databases">
        <title>Genome Sequence of Valsa Canker Pathogens Uncovers a Specific Adaption of Colonization on Woody Bark.</title>
        <authorList>
            <person name="Yin Z."/>
            <person name="Liu H."/>
            <person name="Gao X."/>
            <person name="Li Z."/>
            <person name="Song N."/>
            <person name="Ke X."/>
            <person name="Dai Q."/>
            <person name="Wu Y."/>
            <person name="Sun Y."/>
            <person name="Xu J.-R."/>
            <person name="Kang Z.K."/>
            <person name="Wang L."/>
            <person name="Huang L."/>
        </authorList>
    </citation>
    <scope>NUCLEOTIDE SEQUENCE [LARGE SCALE GENOMIC DNA]</scope>
    <source>
        <strain evidence="7">03-8</strain>
    </source>
</reference>
<keyword evidence="8" id="KW-1185">Reference proteome</keyword>
<sequence>MAPIDPNLDQHFDGQPVIQTPIDSSDFDGLETRVPWNPAPMTETTMDNTNIMTMPNPPSQCAFTQATAPTMSGISNFDPMVTTTWPPNATSFTQRTTATSGPGGGSTGQATNPRGPTASWNNSGKRGQQHRTSDMSNTVEPIQLDTRFGPLLEEAPSNRGDHSARARKTDGSNQTTALSSAEQSQWLRDNAVVIPDNDVDDEPDSRDLKSQEDRKDPNGHGNGSASSLVQTRPATKEHRARNRMAATKCRARAKAATAELEATERETESQHQELSAEASSLQTEVLALKNEVLMHGNCDNHAIQQYLSNAAKDIVDNGRSNRPPAGFSSM</sequence>
<dbReference type="GO" id="GO:0005634">
    <property type="term" value="C:nucleus"/>
    <property type="evidence" value="ECO:0007669"/>
    <property type="project" value="UniProtKB-SubCell"/>
</dbReference>